<dbReference type="GO" id="GO:0005829">
    <property type="term" value="C:cytosol"/>
    <property type="evidence" value="ECO:0007669"/>
    <property type="project" value="TreeGrafter"/>
</dbReference>
<comment type="catalytic activity">
    <reaction evidence="8">
        <text>Couples ATP hydrolysis with the unwinding of duplex DNA by translocating in the 3'-5' direction.</text>
        <dbReference type="EC" id="5.6.2.4"/>
    </reaction>
</comment>
<feature type="domain" description="UvrD-like helicase C-terminal" evidence="13">
    <location>
        <begin position="306"/>
        <end position="560"/>
    </location>
</feature>
<dbReference type="Gene3D" id="1.10.10.160">
    <property type="match status" value="1"/>
</dbReference>
<dbReference type="EC" id="5.6.2.4" evidence="9"/>
<evidence type="ECO:0000256" key="5">
    <source>
        <dbReference type="ARBA" id="ARBA00022840"/>
    </source>
</evidence>
<dbReference type="InterPro" id="IPR027417">
    <property type="entry name" value="P-loop_NTPase"/>
</dbReference>
<evidence type="ECO:0000259" key="12">
    <source>
        <dbReference type="PROSITE" id="PS51198"/>
    </source>
</evidence>
<dbReference type="PROSITE" id="PS51217">
    <property type="entry name" value="UVRD_HELICASE_CTER"/>
    <property type="match status" value="1"/>
</dbReference>
<evidence type="ECO:0000256" key="4">
    <source>
        <dbReference type="ARBA" id="ARBA00022806"/>
    </source>
</evidence>
<dbReference type="PROSITE" id="PS51198">
    <property type="entry name" value="UVRD_HELICASE_ATP_BIND"/>
    <property type="match status" value="1"/>
</dbReference>
<dbReference type="GO" id="GO:0016887">
    <property type="term" value="F:ATP hydrolysis activity"/>
    <property type="evidence" value="ECO:0007669"/>
    <property type="project" value="RHEA"/>
</dbReference>
<sequence>MQHFSDILSGLNERQKEAVLTTEGPLLVLAGAGSGKTKVIAHRIAQIIQRGASPKRILAITFTNKAAEEMKIRIAQLLLADGKSGSAASRKSPSPDSMPFVGTFHALGVQILKRHGSRMLIPQNFTILDESDTKQVCKELGEELALDTDTYDTERLRASISRLKNELISAADFARESAQEDERAYEAILSKMYSAYEARLFKTGSLDFDDLLIKTVFLLETQKDVLGYWQKQWDYIHIDEYQDTNKAQYAVSLLLAREHKNIAVVGDIDQAIYSWRGGDTRNISYFERDFPNARVIALEDNYRSTKIILEAAHNVIVHNAQRKNITLRTKNPDGERITIRVLENEKKEAETIVQDIGALQQSGVPFSDIAVLFRTNAQSRAIEEAFVQSAVPYKLVAGVRFYERKEIKDVLSYIRYIANKKDTLALKRIINTPLRGIGAVLAAKYVAQKPLKDNEKARIGQFENMIKDISDVAKTKKIRELLKYVILRAGFKKHHSKTDDGKDRIKNIEELITVADKFEGLTPKESMEKFLEEAALMSEQDLIAQGSEKVHLLTAHAAKGLEFRVVIIAGMEEGLFPHVLSQEEGRTEEERRLFYVALTRAKEKVVITLTTRRMLWGELLFNDPSRFLREIPQHLTTINEYKEALEEESGETIHYS</sequence>
<dbReference type="InterPro" id="IPR014016">
    <property type="entry name" value="UvrD-like_ATP-bd"/>
</dbReference>
<dbReference type="InterPro" id="IPR013986">
    <property type="entry name" value="DExx_box_DNA_helicase_dom_sf"/>
</dbReference>
<keyword evidence="7" id="KW-0413">Isomerase</keyword>
<keyword evidence="5 11" id="KW-0067">ATP-binding</keyword>
<dbReference type="Gene3D" id="3.40.50.300">
    <property type="entry name" value="P-loop containing nucleotide triphosphate hydrolases"/>
    <property type="match status" value="2"/>
</dbReference>
<keyword evidence="2 11" id="KW-0547">Nucleotide-binding</keyword>
<dbReference type="Pfam" id="PF13361">
    <property type="entry name" value="UvrD_C"/>
    <property type="match status" value="1"/>
</dbReference>
<feature type="domain" description="UvrD-like helicase ATP-binding" evidence="12">
    <location>
        <begin position="9"/>
        <end position="305"/>
    </location>
</feature>
<dbReference type="InterPro" id="IPR014017">
    <property type="entry name" value="DNA_helicase_UvrD-like_C"/>
</dbReference>
<evidence type="ECO:0000256" key="2">
    <source>
        <dbReference type="ARBA" id="ARBA00022741"/>
    </source>
</evidence>
<comment type="catalytic activity">
    <reaction evidence="10">
        <text>ATP + H2O = ADP + phosphate + H(+)</text>
        <dbReference type="Rhea" id="RHEA:13065"/>
        <dbReference type="ChEBI" id="CHEBI:15377"/>
        <dbReference type="ChEBI" id="CHEBI:15378"/>
        <dbReference type="ChEBI" id="CHEBI:30616"/>
        <dbReference type="ChEBI" id="CHEBI:43474"/>
        <dbReference type="ChEBI" id="CHEBI:456216"/>
        <dbReference type="EC" id="5.6.2.4"/>
    </reaction>
</comment>
<keyword evidence="4 11" id="KW-0347">Helicase</keyword>
<dbReference type="Pfam" id="PF00580">
    <property type="entry name" value="UvrD-helicase"/>
    <property type="match status" value="1"/>
</dbReference>
<evidence type="ECO:0000313" key="15">
    <source>
        <dbReference type="Proteomes" id="UP000176700"/>
    </source>
</evidence>
<name>A0A1G2FWT8_9BACT</name>
<dbReference type="PANTHER" id="PTHR11070:SF2">
    <property type="entry name" value="ATP-DEPENDENT DNA HELICASE SRS2"/>
    <property type="match status" value="1"/>
</dbReference>
<dbReference type="Gene3D" id="1.10.486.10">
    <property type="entry name" value="PCRA, domain 4"/>
    <property type="match status" value="1"/>
</dbReference>
<dbReference type="GO" id="GO:0003677">
    <property type="term" value="F:DNA binding"/>
    <property type="evidence" value="ECO:0007669"/>
    <property type="project" value="UniProtKB-KW"/>
</dbReference>
<comment type="similarity">
    <text evidence="1">Belongs to the helicase family. UvrD subfamily.</text>
</comment>
<evidence type="ECO:0000259" key="13">
    <source>
        <dbReference type="PROSITE" id="PS51217"/>
    </source>
</evidence>
<accession>A0A1G2FWT8</accession>
<dbReference type="PANTHER" id="PTHR11070">
    <property type="entry name" value="UVRD / RECB / PCRA DNA HELICASE FAMILY MEMBER"/>
    <property type="match status" value="1"/>
</dbReference>
<dbReference type="GO" id="GO:0033202">
    <property type="term" value="C:DNA helicase complex"/>
    <property type="evidence" value="ECO:0007669"/>
    <property type="project" value="TreeGrafter"/>
</dbReference>
<evidence type="ECO:0000256" key="1">
    <source>
        <dbReference type="ARBA" id="ARBA00009922"/>
    </source>
</evidence>
<dbReference type="GO" id="GO:0043138">
    <property type="term" value="F:3'-5' DNA helicase activity"/>
    <property type="evidence" value="ECO:0007669"/>
    <property type="project" value="UniProtKB-EC"/>
</dbReference>
<dbReference type="Proteomes" id="UP000176700">
    <property type="component" value="Unassembled WGS sequence"/>
</dbReference>
<evidence type="ECO:0000256" key="7">
    <source>
        <dbReference type="ARBA" id="ARBA00023235"/>
    </source>
</evidence>
<feature type="binding site" evidence="11">
    <location>
        <begin position="30"/>
        <end position="37"/>
    </location>
    <ligand>
        <name>ATP</name>
        <dbReference type="ChEBI" id="CHEBI:30616"/>
    </ligand>
</feature>
<keyword evidence="3 11" id="KW-0378">Hydrolase</keyword>
<protein>
    <recommendedName>
        <fullName evidence="9">DNA 3'-5' helicase</fullName>
        <ecNumber evidence="9">5.6.2.4</ecNumber>
    </recommendedName>
</protein>
<dbReference type="GO" id="GO:0005524">
    <property type="term" value="F:ATP binding"/>
    <property type="evidence" value="ECO:0007669"/>
    <property type="project" value="UniProtKB-UniRule"/>
</dbReference>
<reference evidence="14 15" key="1">
    <citation type="journal article" date="2016" name="Nat. Commun.">
        <title>Thousands of microbial genomes shed light on interconnected biogeochemical processes in an aquifer system.</title>
        <authorList>
            <person name="Anantharaman K."/>
            <person name="Brown C.T."/>
            <person name="Hug L.A."/>
            <person name="Sharon I."/>
            <person name="Castelle C.J."/>
            <person name="Probst A.J."/>
            <person name="Thomas B.C."/>
            <person name="Singh A."/>
            <person name="Wilkins M.J."/>
            <person name="Karaoz U."/>
            <person name="Brodie E.L."/>
            <person name="Williams K.H."/>
            <person name="Hubbard S.S."/>
            <person name="Banfield J.F."/>
        </authorList>
    </citation>
    <scope>NUCLEOTIDE SEQUENCE [LARGE SCALE GENOMIC DNA]</scope>
</reference>
<dbReference type="InterPro" id="IPR000212">
    <property type="entry name" value="DNA_helicase_UvrD/REP"/>
</dbReference>
<organism evidence="14 15">
    <name type="scientific">Candidatus Ryanbacteria bacterium RIFCSPHIGHO2_01_45_13</name>
    <dbReference type="NCBI Taxonomy" id="1802112"/>
    <lineage>
        <taxon>Bacteria</taxon>
        <taxon>Candidatus Ryaniibacteriota</taxon>
    </lineage>
</organism>
<evidence type="ECO:0000256" key="3">
    <source>
        <dbReference type="ARBA" id="ARBA00022801"/>
    </source>
</evidence>
<gene>
    <name evidence="14" type="ORF">A2W41_01590</name>
</gene>
<evidence type="ECO:0000256" key="8">
    <source>
        <dbReference type="ARBA" id="ARBA00034617"/>
    </source>
</evidence>
<comment type="caution">
    <text evidence="14">The sequence shown here is derived from an EMBL/GenBank/DDBJ whole genome shotgun (WGS) entry which is preliminary data.</text>
</comment>
<dbReference type="CDD" id="cd17932">
    <property type="entry name" value="DEXQc_UvrD"/>
    <property type="match status" value="1"/>
</dbReference>
<dbReference type="SUPFAM" id="SSF52540">
    <property type="entry name" value="P-loop containing nucleoside triphosphate hydrolases"/>
    <property type="match status" value="1"/>
</dbReference>
<dbReference type="GO" id="GO:0000725">
    <property type="term" value="P:recombinational repair"/>
    <property type="evidence" value="ECO:0007669"/>
    <property type="project" value="TreeGrafter"/>
</dbReference>
<proteinExistence type="inferred from homology"/>
<evidence type="ECO:0000256" key="10">
    <source>
        <dbReference type="ARBA" id="ARBA00048988"/>
    </source>
</evidence>
<evidence type="ECO:0000256" key="9">
    <source>
        <dbReference type="ARBA" id="ARBA00034808"/>
    </source>
</evidence>
<dbReference type="EMBL" id="MHNI01000016">
    <property type="protein sequence ID" value="OGZ42545.1"/>
    <property type="molecule type" value="Genomic_DNA"/>
</dbReference>
<keyword evidence="6" id="KW-0238">DNA-binding</keyword>
<evidence type="ECO:0000256" key="6">
    <source>
        <dbReference type="ARBA" id="ARBA00023125"/>
    </source>
</evidence>
<dbReference type="AlphaFoldDB" id="A0A1G2FWT8"/>
<evidence type="ECO:0000256" key="11">
    <source>
        <dbReference type="PROSITE-ProRule" id="PRU00560"/>
    </source>
</evidence>
<evidence type="ECO:0000313" key="14">
    <source>
        <dbReference type="EMBL" id="OGZ42545.1"/>
    </source>
</evidence>